<keyword evidence="3" id="KW-1185">Reference proteome</keyword>
<dbReference type="PANTHER" id="PTHR34693">
    <property type="entry name" value="PROTEIN PAR32"/>
    <property type="match status" value="1"/>
</dbReference>
<dbReference type="InterPro" id="IPR022024">
    <property type="entry name" value="DUF3602"/>
</dbReference>
<reference evidence="2 3" key="1">
    <citation type="submission" date="2024-01" db="EMBL/GenBank/DDBJ databases">
        <title>A draft genome for the cacao thread blight pathogen Marasmiellus scandens.</title>
        <authorList>
            <person name="Baruah I.K."/>
            <person name="Leung J."/>
            <person name="Bukari Y."/>
            <person name="Amoako-Attah I."/>
            <person name="Meinhardt L.W."/>
            <person name="Bailey B.A."/>
            <person name="Cohen S.P."/>
        </authorList>
    </citation>
    <scope>NUCLEOTIDE SEQUENCE [LARGE SCALE GENOMIC DNA]</scope>
    <source>
        <strain evidence="2 3">GH-19</strain>
    </source>
</reference>
<evidence type="ECO:0000256" key="1">
    <source>
        <dbReference type="SAM" id="MobiDB-lite"/>
    </source>
</evidence>
<dbReference type="PANTHER" id="PTHR34693:SF1">
    <property type="entry name" value="PROTEIN PAR32"/>
    <property type="match status" value="1"/>
</dbReference>
<organism evidence="2 3">
    <name type="scientific">Marasmiellus scandens</name>
    <dbReference type="NCBI Taxonomy" id="2682957"/>
    <lineage>
        <taxon>Eukaryota</taxon>
        <taxon>Fungi</taxon>
        <taxon>Dikarya</taxon>
        <taxon>Basidiomycota</taxon>
        <taxon>Agaricomycotina</taxon>
        <taxon>Agaricomycetes</taxon>
        <taxon>Agaricomycetidae</taxon>
        <taxon>Agaricales</taxon>
        <taxon>Marasmiineae</taxon>
        <taxon>Omphalotaceae</taxon>
        <taxon>Marasmiellus</taxon>
    </lineage>
</organism>
<protein>
    <submittedName>
        <fullName evidence="2">Uncharacterized protein</fullName>
    </submittedName>
</protein>
<feature type="compositionally biased region" description="Basic and acidic residues" evidence="1">
    <location>
        <begin position="38"/>
        <end position="47"/>
    </location>
</feature>
<feature type="compositionally biased region" description="Polar residues" evidence="1">
    <location>
        <begin position="128"/>
        <end position="162"/>
    </location>
</feature>
<dbReference type="InterPro" id="IPR053203">
    <property type="entry name" value="Cisplatin_resist-associated"/>
</dbReference>
<name>A0ABR1ISH3_9AGAR</name>
<evidence type="ECO:0000313" key="2">
    <source>
        <dbReference type="EMBL" id="KAK7437931.1"/>
    </source>
</evidence>
<feature type="region of interest" description="Disordered" evidence="1">
    <location>
        <begin position="38"/>
        <end position="211"/>
    </location>
</feature>
<accession>A0ABR1ISH3</accession>
<sequence length="211" mass="22741">MSDRRDPRAPTEGRKPTLSNQLHTISAKLNRVLVSREQGEDTFDRESLASTVVERPGYDRSVSRGREGYRSSGRGGMGNIKPPPAAENESYTVPVPRGRDPTVQFERQATFSTGRGGAGNINRPPPSSQENDTGNDVLTEMPSFTTEAARSRSQGSPSQRALSTGRGGAGNIIRKGEPSTTSAEDRYRSLSSSRSRGGRNEPDARNMGSSS</sequence>
<dbReference type="EMBL" id="JBANRG010000082">
    <property type="protein sequence ID" value="KAK7437931.1"/>
    <property type="molecule type" value="Genomic_DNA"/>
</dbReference>
<feature type="compositionally biased region" description="Basic and acidic residues" evidence="1">
    <location>
        <begin position="56"/>
        <end position="69"/>
    </location>
</feature>
<gene>
    <name evidence="2" type="ORF">VKT23_018366</name>
</gene>
<evidence type="ECO:0000313" key="3">
    <source>
        <dbReference type="Proteomes" id="UP001498398"/>
    </source>
</evidence>
<dbReference type="Pfam" id="PF12223">
    <property type="entry name" value="DUF3602"/>
    <property type="match status" value="2"/>
</dbReference>
<dbReference type="Proteomes" id="UP001498398">
    <property type="component" value="Unassembled WGS sequence"/>
</dbReference>
<proteinExistence type="predicted"/>
<comment type="caution">
    <text evidence="2">The sequence shown here is derived from an EMBL/GenBank/DDBJ whole genome shotgun (WGS) entry which is preliminary data.</text>
</comment>